<evidence type="ECO:0000313" key="1">
    <source>
        <dbReference type="EMBL" id="TYL53946.1"/>
    </source>
</evidence>
<dbReference type="AlphaFoldDB" id="A0A5S4V4L5"/>
<dbReference type="RefSeq" id="WP_148733410.1">
    <property type="nucleotide sequence ID" value="NZ_VSSB01000001.1"/>
</dbReference>
<keyword evidence="1" id="KW-0808">Transferase</keyword>
<organism evidence="1 2">
    <name type="scientific">Agromyces mariniharenae</name>
    <dbReference type="NCBI Taxonomy" id="2604423"/>
    <lineage>
        <taxon>Bacteria</taxon>
        <taxon>Bacillati</taxon>
        <taxon>Actinomycetota</taxon>
        <taxon>Actinomycetes</taxon>
        <taxon>Micrococcales</taxon>
        <taxon>Microbacteriaceae</taxon>
        <taxon>Agromyces</taxon>
    </lineage>
</organism>
<name>A0A5S4V4L5_9MICO</name>
<reference evidence="1 2" key="1">
    <citation type="submission" date="2019-08" db="EMBL/GenBank/DDBJ databases">
        <authorList>
            <person name="Hu J."/>
        </authorList>
    </citation>
    <scope>NUCLEOTIDE SEQUENCE [LARGE SCALE GENOMIC DNA]</scope>
    <source>
        <strain evidence="1 2">NEAU-184</strain>
    </source>
</reference>
<gene>
    <name evidence="1" type="ORF">FYC51_10070</name>
</gene>
<sequence>MGDTTTVPDSAGEFAGTADSVAGLDEVLWNTISTAVLLRSHPRFDERVLDAYARDGASALPTAELVGIGGLVDAVEPSESLVSLARERAGERMPQLQLHVADPAGWEPTGYDLVQCVLGVAAFDDVEAGTRHLVERARPGGRVVIAAWARDALDPLPGLLAAAVRDRDDDAEASPAALTVDVADSAGNLAHWLTELGLLGVRAEEVQRHVDLTPELAWQLVEGTRLRSALAGLDDERIAAVRERYLASVAGDDVVVVDLSTLIAVGRRPEA</sequence>
<dbReference type="GO" id="GO:0008168">
    <property type="term" value="F:methyltransferase activity"/>
    <property type="evidence" value="ECO:0007669"/>
    <property type="project" value="UniProtKB-KW"/>
</dbReference>
<dbReference type="Gene3D" id="3.40.50.150">
    <property type="entry name" value="Vaccinia Virus protein VP39"/>
    <property type="match status" value="1"/>
</dbReference>
<proteinExistence type="predicted"/>
<dbReference type="InterPro" id="IPR029063">
    <property type="entry name" value="SAM-dependent_MTases_sf"/>
</dbReference>
<evidence type="ECO:0000313" key="2">
    <source>
        <dbReference type="Proteomes" id="UP000325243"/>
    </source>
</evidence>
<dbReference type="EMBL" id="VSSB01000001">
    <property type="protein sequence ID" value="TYL53946.1"/>
    <property type="molecule type" value="Genomic_DNA"/>
</dbReference>
<keyword evidence="2" id="KW-1185">Reference proteome</keyword>
<dbReference type="SUPFAM" id="SSF53335">
    <property type="entry name" value="S-adenosyl-L-methionine-dependent methyltransferases"/>
    <property type="match status" value="1"/>
</dbReference>
<dbReference type="Proteomes" id="UP000325243">
    <property type="component" value="Unassembled WGS sequence"/>
</dbReference>
<comment type="caution">
    <text evidence="1">The sequence shown here is derived from an EMBL/GenBank/DDBJ whole genome shotgun (WGS) entry which is preliminary data.</text>
</comment>
<dbReference type="GO" id="GO:0032259">
    <property type="term" value="P:methylation"/>
    <property type="evidence" value="ECO:0007669"/>
    <property type="project" value="UniProtKB-KW"/>
</dbReference>
<accession>A0A5S4V4L5</accession>
<protein>
    <submittedName>
        <fullName evidence="1">SAM-dependent methyltransferase</fullName>
    </submittedName>
</protein>
<keyword evidence="1" id="KW-0489">Methyltransferase</keyword>